<dbReference type="RefSeq" id="WP_071610930.1">
    <property type="nucleotide sequence ID" value="NZ_CP015756.1"/>
</dbReference>
<dbReference type="OrthoDB" id="9797092at2"/>
<dbReference type="Gene3D" id="1.20.120.50">
    <property type="entry name" value="Hemerythrin-like"/>
    <property type="match status" value="1"/>
</dbReference>
<dbReference type="GO" id="GO:0046872">
    <property type="term" value="F:metal ion binding"/>
    <property type="evidence" value="ECO:0007669"/>
    <property type="project" value="UniProtKB-KW"/>
</dbReference>
<keyword evidence="3" id="KW-0408">Iron</keyword>
<name>A0A1J0GBB5_9CLOT</name>
<gene>
    <name evidence="5" type="ORF">A7L45_00160</name>
</gene>
<dbReference type="AlphaFoldDB" id="A0A1J0GBB5"/>
<dbReference type="Pfam" id="PF01814">
    <property type="entry name" value="Hemerythrin"/>
    <property type="match status" value="1"/>
</dbReference>
<dbReference type="NCBIfam" id="NF033749">
    <property type="entry name" value="bact_hemeryth"/>
    <property type="match status" value="1"/>
</dbReference>
<dbReference type="InterPro" id="IPR050669">
    <property type="entry name" value="Hemerythrin"/>
</dbReference>
<dbReference type="EMBL" id="CP015756">
    <property type="protein sequence ID" value="APC38634.1"/>
    <property type="molecule type" value="Genomic_DNA"/>
</dbReference>
<dbReference type="STRING" id="1552.A7L45_00160"/>
<reference evidence="6" key="1">
    <citation type="journal article" date="2016" name="Front. Microbiol.">
        <title>Complete Genome Sequence of Clostridium estertheticum DSM 8809, a Microbe Identified in Spoiled Vacuum Packed Beef.</title>
        <authorList>
            <person name="Yu Z."/>
            <person name="Gunn L."/>
            <person name="Brennan E."/>
            <person name="Reid R."/>
            <person name="Wall P.G."/>
            <person name="Gaora O.P."/>
            <person name="Hurley D."/>
            <person name="Bolton D."/>
            <person name="Fanning S."/>
        </authorList>
    </citation>
    <scope>NUCLEOTIDE SEQUENCE [LARGE SCALE GENOMIC DNA]</scope>
    <source>
        <strain evidence="6">DSM 8809</strain>
    </source>
</reference>
<sequence length="130" mass="15635">MLVWKDNFSIGMEIIDVQHKHLFDIGNQAYLLLENGLKVDKYDDINLIIEDLERYTIYHFKCEEEYMLEINYSGYENQKRDHTEFIDKIHKMRLVDIDKDQQEAIEDLLAVIFNWLIDHILGEDRLIMGI</sequence>
<organism evidence="5 6">
    <name type="scientific">Clostridium estertheticum subsp. estertheticum</name>
    <dbReference type="NCBI Taxonomy" id="1552"/>
    <lineage>
        <taxon>Bacteria</taxon>
        <taxon>Bacillati</taxon>
        <taxon>Bacillota</taxon>
        <taxon>Clostridia</taxon>
        <taxon>Eubacteriales</taxon>
        <taxon>Clostridiaceae</taxon>
        <taxon>Clostridium</taxon>
    </lineage>
</organism>
<dbReference type="InterPro" id="IPR035938">
    <property type="entry name" value="Hemerythrin-like_sf"/>
</dbReference>
<evidence type="ECO:0000256" key="2">
    <source>
        <dbReference type="ARBA" id="ARBA00022723"/>
    </source>
</evidence>
<evidence type="ECO:0000259" key="4">
    <source>
        <dbReference type="Pfam" id="PF01814"/>
    </source>
</evidence>
<feature type="domain" description="Hemerythrin-like" evidence="4">
    <location>
        <begin position="12"/>
        <end position="128"/>
    </location>
</feature>
<dbReference type="SUPFAM" id="SSF47188">
    <property type="entry name" value="Hemerythrin-like"/>
    <property type="match status" value="1"/>
</dbReference>
<evidence type="ECO:0000313" key="6">
    <source>
        <dbReference type="Proteomes" id="UP000182569"/>
    </source>
</evidence>
<comment type="similarity">
    <text evidence="1">Belongs to the hemerythrin family.</text>
</comment>
<dbReference type="Proteomes" id="UP000182569">
    <property type="component" value="Chromosome"/>
</dbReference>
<keyword evidence="2" id="KW-0479">Metal-binding</keyword>
<dbReference type="PANTHER" id="PTHR37164:SF1">
    <property type="entry name" value="BACTERIOHEMERYTHRIN"/>
    <property type="match status" value="1"/>
</dbReference>
<dbReference type="NCBIfam" id="TIGR02481">
    <property type="entry name" value="hemeryth_dom"/>
    <property type="match status" value="1"/>
</dbReference>
<dbReference type="KEGG" id="ceu:A7L45_00160"/>
<evidence type="ECO:0000256" key="3">
    <source>
        <dbReference type="ARBA" id="ARBA00023004"/>
    </source>
</evidence>
<dbReference type="InterPro" id="IPR012827">
    <property type="entry name" value="Hemerythrin_metal-bd"/>
</dbReference>
<evidence type="ECO:0000313" key="5">
    <source>
        <dbReference type="EMBL" id="APC38634.1"/>
    </source>
</evidence>
<proteinExistence type="inferred from homology"/>
<evidence type="ECO:0000256" key="1">
    <source>
        <dbReference type="ARBA" id="ARBA00010587"/>
    </source>
</evidence>
<accession>A0A1J0GBB5</accession>
<dbReference type="PANTHER" id="PTHR37164">
    <property type="entry name" value="BACTERIOHEMERYTHRIN"/>
    <property type="match status" value="1"/>
</dbReference>
<dbReference type="CDD" id="cd12107">
    <property type="entry name" value="Hemerythrin"/>
    <property type="match status" value="1"/>
</dbReference>
<keyword evidence="6" id="KW-1185">Reference proteome</keyword>
<protein>
    <submittedName>
        <fullName evidence="5">Bacteriohemerythrin</fullName>
    </submittedName>
</protein>
<dbReference type="InterPro" id="IPR012312">
    <property type="entry name" value="Hemerythrin-like"/>
</dbReference>